<dbReference type="Gene3D" id="3.30.70.270">
    <property type="match status" value="1"/>
</dbReference>
<dbReference type="InterPro" id="IPR001610">
    <property type="entry name" value="PAC"/>
</dbReference>
<dbReference type="PROSITE" id="PS50887">
    <property type="entry name" value="GGDEF"/>
    <property type="match status" value="1"/>
</dbReference>
<evidence type="ECO:0000313" key="5">
    <source>
        <dbReference type="Proteomes" id="UP000196594"/>
    </source>
</evidence>
<evidence type="ECO:0000259" key="3">
    <source>
        <dbReference type="PROSITE" id="PS50887"/>
    </source>
</evidence>
<dbReference type="PROSITE" id="PS50113">
    <property type="entry name" value="PAC"/>
    <property type="match status" value="2"/>
</dbReference>
<dbReference type="SMART" id="SM00086">
    <property type="entry name" value="PAC"/>
    <property type="match status" value="2"/>
</dbReference>
<dbReference type="InterPro" id="IPR035965">
    <property type="entry name" value="PAS-like_dom_sf"/>
</dbReference>
<dbReference type="Pfam" id="PF13426">
    <property type="entry name" value="PAS_9"/>
    <property type="match status" value="2"/>
</dbReference>
<feature type="domain" description="PAC" evidence="2">
    <location>
        <begin position="328"/>
        <end position="380"/>
    </location>
</feature>
<dbReference type="SUPFAM" id="SSF55073">
    <property type="entry name" value="Nucleotide cyclase"/>
    <property type="match status" value="1"/>
</dbReference>
<dbReference type="Pfam" id="PF00990">
    <property type="entry name" value="GGDEF"/>
    <property type="match status" value="1"/>
</dbReference>
<dbReference type="NCBIfam" id="TIGR00254">
    <property type="entry name" value="GGDEF"/>
    <property type="match status" value="1"/>
</dbReference>
<evidence type="ECO:0000259" key="1">
    <source>
        <dbReference type="PROSITE" id="PS50112"/>
    </source>
</evidence>
<gene>
    <name evidence="4" type="ORF">CBM15_07130</name>
</gene>
<comment type="caution">
    <text evidence="4">The sequence shown here is derived from an EMBL/GenBank/DDBJ whole genome shotgun (WGS) entry which is preliminary data.</text>
</comment>
<dbReference type="CDD" id="cd00130">
    <property type="entry name" value="PAS"/>
    <property type="match status" value="2"/>
</dbReference>
<evidence type="ECO:0000259" key="2">
    <source>
        <dbReference type="PROSITE" id="PS50113"/>
    </source>
</evidence>
<dbReference type="Proteomes" id="UP000196594">
    <property type="component" value="Unassembled WGS sequence"/>
</dbReference>
<protein>
    <submittedName>
        <fullName evidence="4">Diguanylate cyclase</fullName>
    </submittedName>
</protein>
<dbReference type="InterPro" id="IPR043128">
    <property type="entry name" value="Rev_trsase/Diguanyl_cyclase"/>
</dbReference>
<name>A0ABX3ZI75_9BACL</name>
<feature type="domain" description="PAS" evidence="1">
    <location>
        <begin position="270"/>
        <end position="306"/>
    </location>
</feature>
<dbReference type="InterPro" id="IPR000160">
    <property type="entry name" value="GGDEF_dom"/>
</dbReference>
<dbReference type="Gene3D" id="3.30.450.20">
    <property type="entry name" value="PAS domain"/>
    <property type="match status" value="4"/>
</dbReference>
<dbReference type="SMART" id="SM00091">
    <property type="entry name" value="PAS"/>
    <property type="match status" value="3"/>
</dbReference>
<sequence>MMSSIYSMDLLNLLFKKSNDAVFFMEKIDGKYRYIFVNDAAVNLINTNPCGKTIEQVIPSHLAKTIIHYYDLTIEQNRQVEFEDFTYEKMNVRKQRTTTIPVIQDGKNYILAMTKEVSMSLDLEDKYLFMRSIFSNSFLSTILVSNELQLLEANPTFLEEFNIQVKDASRITMLDMPFIDRKTAKKLNSYIKRALLGENVQSKMLFFIDKHNERRCFTASFSSLTSNGENIAVFIILQEITEFIKQGQALRTASHGLEMFKNAINSLADVIFTDVDGNIIDINERVIENTGFTHDELIGKPHHILHSTYLSDSASMSFWQKASKEEIWREEVCNRKKNGEIYWVDSTMIPLKNELGEVEQFLMVQYNISSEKQLMSELYIIERNFRAITENTNDFIVVTDRYGKIKYASPSYSRKLGYREEELIGLPYDRLLKPESVELWHEALNPETVDVVQEQKIELLLYKKDNSTIWTEGNYTLTFALSHHEITEIVMVSREITERKELEDKLTYLAYHDSLTQLGNRRKLYKDFPLLKKEADETGTCLAILYLDGDNFKEVNDIYGHDVGDEFLIQFGNSLVRSVRNEDLVIRLGGDEFLIVLTGLSIFEKERSVQLVHIMDRIKENLQIGWLIRGSHFSPTASMGISIYPKHSISLDVLIDLADQALYKAKQSSN</sequence>
<feature type="domain" description="GGDEF" evidence="3">
    <location>
        <begin position="540"/>
        <end position="670"/>
    </location>
</feature>
<dbReference type="CDD" id="cd01949">
    <property type="entry name" value="GGDEF"/>
    <property type="match status" value="1"/>
</dbReference>
<keyword evidence="5" id="KW-1185">Reference proteome</keyword>
<dbReference type="SUPFAM" id="SSF55785">
    <property type="entry name" value="PYP-like sensor domain (PAS domain)"/>
    <property type="match status" value="3"/>
</dbReference>
<dbReference type="PROSITE" id="PS50112">
    <property type="entry name" value="PAS"/>
    <property type="match status" value="2"/>
</dbReference>
<dbReference type="SMART" id="SM00267">
    <property type="entry name" value="GGDEF"/>
    <property type="match status" value="1"/>
</dbReference>
<dbReference type="InterPro" id="IPR000014">
    <property type="entry name" value="PAS"/>
</dbReference>
<accession>A0ABX3ZI75</accession>
<dbReference type="InterPro" id="IPR000700">
    <property type="entry name" value="PAS-assoc_C"/>
</dbReference>
<evidence type="ECO:0000313" key="4">
    <source>
        <dbReference type="EMBL" id="OUZ39426.1"/>
    </source>
</evidence>
<dbReference type="InterPro" id="IPR052155">
    <property type="entry name" value="Biofilm_reg_signaling"/>
</dbReference>
<dbReference type="PANTHER" id="PTHR44757:SF2">
    <property type="entry name" value="BIOFILM ARCHITECTURE MAINTENANCE PROTEIN MBAA"/>
    <property type="match status" value="1"/>
</dbReference>
<reference evidence="4 5" key="1">
    <citation type="journal article" date="2017" name="Int. J. Syst. Evol. Microbiol.">
        <title>Solibacillus kalamii sp. nov., isolated from a high-efficiency particulate arrestance filter system used in the International Space Station.</title>
        <authorList>
            <person name="Checinska Sielaff A."/>
            <person name="Kumar R.M."/>
            <person name="Pal D."/>
            <person name="Mayilraj S."/>
            <person name="Venkateswaran K."/>
        </authorList>
    </citation>
    <scope>NUCLEOTIDE SEQUENCE [LARGE SCALE GENOMIC DNA]</scope>
    <source>
        <strain evidence="4 5">ISSFR-015</strain>
    </source>
</reference>
<dbReference type="NCBIfam" id="TIGR00229">
    <property type="entry name" value="sensory_box"/>
    <property type="match status" value="2"/>
</dbReference>
<organism evidence="4 5">
    <name type="scientific">Solibacillus kalamii</name>
    <dbReference type="NCBI Taxonomy" id="1748298"/>
    <lineage>
        <taxon>Bacteria</taxon>
        <taxon>Bacillati</taxon>
        <taxon>Bacillota</taxon>
        <taxon>Bacilli</taxon>
        <taxon>Bacillales</taxon>
        <taxon>Caryophanaceae</taxon>
        <taxon>Solibacillus</taxon>
    </lineage>
</organism>
<dbReference type="PANTHER" id="PTHR44757">
    <property type="entry name" value="DIGUANYLATE CYCLASE DGCP"/>
    <property type="match status" value="1"/>
</dbReference>
<feature type="domain" description="PAS" evidence="1">
    <location>
        <begin position="381"/>
        <end position="464"/>
    </location>
</feature>
<proteinExistence type="predicted"/>
<dbReference type="InterPro" id="IPR029787">
    <property type="entry name" value="Nucleotide_cyclase"/>
</dbReference>
<dbReference type="EMBL" id="NHNT01000003">
    <property type="protein sequence ID" value="OUZ39426.1"/>
    <property type="molecule type" value="Genomic_DNA"/>
</dbReference>
<feature type="domain" description="PAC" evidence="2">
    <location>
        <begin position="455"/>
        <end position="508"/>
    </location>
</feature>